<protein>
    <submittedName>
        <fullName evidence="2">DUF4142 domain-containing protein</fullName>
    </submittedName>
</protein>
<name>A0A6M1SFE0_9HYPH</name>
<accession>A0A6M1SFE0</accession>
<dbReference type="Pfam" id="PF13628">
    <property type="entry name" value="DUF4142"/>
    <property type="match status" value="1"/>
</dbReference>
<feature type="domain" description="DUF4142" evidence="1">
    <location>
        <begin position="4"/>
        <end position="75"/>
    </location>
</feature>
<dbReference type="RefSeq" id="WP_164534455.1">
    <property type="nucleotide sequence ID" value="NZ_JAALFG010000002.1"/>
</dbReference>
<comment type="caution">
    <text evidence="2">The sequence shown here is derived from an EMBL/GenBank/DDBJ whole genome shotgun (WGS) entry which is preliminary data.</text>
</comment>
<reference evidence="2 3" key="2">
    <citation type="submission" date="2020-03" db="EMBL/GenBank/DDBJ databases">
        <title>Devosia chinhatensis sp. nov., isolated from a hexachlorocyclohexane (HCH) dump site in India.</title>
        <authorList>
            <person name="Kumar M."/>
            <person name="Lal R."/>
        </authorList>
    </citation>
    <scope>NUCLEOTIDE SEQUENCE [LARGE SCALE GENOMIC DNA]</scope>
    <source>
        <strain evidence="2 3">H239</strain>
    </source>
</reference>
<dbReference type="Gene3D" id="1.20.1260.10">
    <property type="match status" value="1"/>
</dbReference>
<reference evidence="2 3" key="1">
    <citation type="submission" date="2020-02" db="EMBL/GenBank/DDBJ databases">
        <authorList>
            <person name="Khan S.A."/>
            <person name="Jeon C.O."/>
            <person name="Chun B.H."/>
        </authorList>
    </citation>
    <scope>NUCLEOTIDE SEQUENCE [LARGE SCALE GENOMIC DNA]</scope>
    <source>
        <strain evidence="2 3">H239</strain>
    </source>
</reference>
<organism evidence="2 3">
    <name type="scientific">Devosia aurantiaca</name>
    <dbReference type="NCBI Taxonomy" id="2714858"/>
    <lineage>
        <taxon>Bacteria</taxon>
        <taxon>Pseudomonadati</taxon>
        <taxon>Pseudomonadota</taxon>
        <taxon>Alphaproteobacteria</taxon>
        <taxon>Hyphomicrobiales</taxon>
        <taxon>Devosiaceae</taxon>
        <taxon>Devosia</taxon>
    </lineage>
</organism>
<dbReference type="InterPro" id="IPR012347">
    <property type="entry name" value="Ferritin-like"/>
</dbReference>
<dbReference type="EMBL" id="JAALFG010000002">
    <property type="protein sequence ID" value="NGP18227.1"/>
    <property type="molecule type" value="Genomic_DNA"/>
</dbReference>
<gene>
    <name evidence="2" type="ORF">G5575_11625</name>
</gene>
<dbReference type="InterPro" id="IPR025419">
    <property type="entry name" value="DUF4142"/>
</dbReference>
<evidence type="ECO:0000313" key="2">
    <source>
        <dbReference type="EMBL" id="NGP18227.1"/>
    </source>
</evidence>
<sequence length="80" mass="8519">MAMVDEAGQAKLTELQGLTGAEFDSAYVAANLEGHQQLLAIQEEYLSAGTNREHVNVTKLAKGMITEHIAHLEALQGALG</sequence>
<proteinExistence type="predicted"/>
<evidence type="ECO:0000259" key="1">
    <source>
        <dbReference type="Pfam" id="PF13628"/>
    </source>
</evidence>
<dbReference type="AlphaFoldDB" id="A0A6M1SFE0"/>
<dbReference type="Proteomes" id="UP000474802">
    <property type="component" value="Unassembled WGS sequence"/>
</dbReference>
<keyword evidence="3" id="KW-1185">Reference proteome</keyword>
<evidence type="ECO:0000313" key="3">
    <source>
        <dbReference type="Proteomes" id="UP000474802"/>
    </source>
</evidence>